<feature type="domain" description="HNH nuclease" evidence="1">
    <location>
        <begin position="120"/>
        <end position="173"/>
    </location>
</feature>
<organism evidence="2 3">
    <name type="scientific">Salisediminibacterium beveridgei</name>
    <dbReference type="NCBI Taxonomy" id="632773"/>
    <lineage>
        <taxon>Bacteria</taxon>
        <taxon>Bacillati</taxon>
        <taxon>Bacillota</taxon>
        <taxon>Bacilli</taxon>
        <taxon>Bacillales</taxon>
        <taxon>Bacillaceae</taxon>
        <taxon>Salisediminibacterium</taxon>
    </lineage>
</organism>
<dbReference type="Proteomes" id="UP000094463">
    <property type="component" value="Chromosome"/>
</dbReference>
<evidence type="ECO:0000313" key="3">
    <source>
        <dbReference type="Proteomes" id="UP000094463"/>
    </source>
</evidence>
<dbReference type="InterPro" id="IPR002711">
    <property type="entry name" value="HNH"/>
</dbReference>
<accession>A0A1D7QRS3</accession>
<dbReference type="Pfam" id="PF01844">
    <property type="entry name" value="HNH"/>
    <property type="match status" value="1"/>
</dbReference>
<gene>
    <name evidence="2" type="ORF">BBEV_0310</name>
</gene>
<keyword evidence="3" id="KW-1185">Reference proteome</keyword>
<sequence>MSTTIHSKESETNTMNKFDRFMKNNNINRLDLEDVIYQSFLLTIFQEIVQKLEKSNIEKALFKSKLRNTRNHKEEIMELDRFIKDKVGLVALESDELHRLLMLFKAYLTKSNSRRNISTERKRELLQQQNSRCVFCDNNITLESCNIDHIIPFKYVGDELINNTQGLCQNCNGSKSAKLIHLMELFLRNRKISSKAL</sequence>
<reference evidence="2 3" key="1">
    <citation type="submission" date="2015-08" db="EMBL/GenBank/DDBJ databases">
        <title>The complete genome sequence of Bacillus beveridgei MLTeJB.</title>
        <authorList>
            <person name="Hanson T.E."/>
            <person name="Mesa C."/>
            <person name="Basesman S.M."/>
            <person name="Oremland R.S."/>
        </authorList>
    </citation>
    <scope>NUCLEOTIDE SEQUENCE [LARGE SCALE GENOMIC DNA]</scope>
    <source>
        <strain evidence="2 3">MLTeJB</strain>
    </source>
</reference>
<proteinExistence type="predicted"/>
<dbReference type="Gene3D" id="1.10.30.50">
    <property type="match status" value="1"/>
</dbReference>
<dbReference type="EMBL" id="CP012502">
    <property type="protein sequence ID" value="AOM81704.1"/>
    <property type="molecule type" value="Genomic_DNA"/>
</dbReference>
<evidence type="ECO:0000259" key="1">
    <source>
        <dbReference type="SMART" id="SM00507"/>
    </source>
</evidence>
<dbReference type="KEGG" id="bbev:BBEV_0310"/>
<dbReference type="SMART" id="SM00507">
    <property type="entry name" value="HNHc"/>
    <property type="match status" value="1"/>
</dbReference>
<dbReference type="OrthoDB" id="962665at2"/>
<evidence type="ECO:0000313" key="2">
    <source>
        <dbReference type="EMBL" id="AOM81704.1"/>
    </source>
</evidence>
<name>A0A1D7QRS3_9BACI</name>
<dbReference type="CDD" id="cd00085">
    <property type="entry name" value="HNHc"/>
    <property type="match status" value="1"/>
</dbReference>
<dbReference type="InterPro" id="IPR003615">
    <property type="entry name" value="HNH_nuc"/>
</dbReference>
<dbReference type="STRING" id="632773.BBEV_0310"/>
<protein>
    <recommendedName>
        <fullName evidence="1">HNH nuclease domain-containing protein</fullName>
    </recommendedName>
</protein>
<dbReference type="AlphaFoldDB" id="A0A1D7QRS3"/>